<feature type="non-terminal residue" evidence="3">
    <location>
        <position position="318"/>
    </location>
</feature>
<gene>
    <name evidence="3" type="ORF">MNBD_ALPHA04-371</name>
</gene>
<feature type="domain" description="2'-deoxycytidine 5'-triphosphate deaminase N-terminal" evidence="1">
    <location>
        <begin position="2"/>
        <end position="163"/>
    </location>
</feature>
<dbReference type="EMBL" id="UOEF01000029">
    <property type="protein sequence ID" value="VAV88014.1"/>
    <property type="molecule type" value="Genomic_DNA"/>
</dbReference>
<dbReference type="Pfam" id="PF22569">
    <property type="entry name" value="DCD_C"/>
    <property type="match status" value="1"/>
</dbReference>
<dbReference type="Pfam" id="PF06559">
    <property type="entry name" value="DCD_N"/>
    <property type="match status" value="1"/>
</dbReference>
<sequence>MAGTLPSQNIEQLIAQGAVRSVADIATGQIQPSSLDLTLSVEAYSMPGSLLPLKGERVRDLIERYSRFNVDLRNPTVLIRDNVYLVRLRESFNLPAMIAAYANNKSSTGRIDLQTRVVCDGSPRYDKVPAGYEGDVWLEIISKSFDVKVRNGDSLNQAIFYNGRDILDAAALAKLSAEYSLLYSPDGEKLSAEQVGGQSIDEPGLLMTLDLDQDIVGYVSRKNYRPVDLAKINEHDAEAFFEPIPRPKDGSLFLSRDAFYIFSTYEYVAVPPDYAVEMLPYDTSAGEFRAHYAGFFDPGFGYGAEGEVKGTPAVLEVR</sequence>
<organism evidence="3">
    <name type="scientific">hydrothermal vent metagenome</name>
    <dbReference type="NCBI Taxonomy" id="652676"/>
    <lineage>
        <taxon>unclassified sequences</taxon>
        <taxon>metagenomes</taxon>
        <taxon>ecological metagenomes</taxon>
    </lineage>
</organism>
<feature type="domain" description="2'-deoxycytidine 5'-triphosphate deaminase C-terminal" evidence="2">
    <location>
        <begin position="200"/>
        <end position="318"/>
    </location>
</feature>
<dbReference type="InterPro" id="IPR036157">
    <property type="entry name" value="dUTPase-like_sf"/>
</dbReference>
<dbReference type="PANTHER" id="PTHR42680">
    <property type="entry name" value="DCTP DEAMINASE"/>
    <property type="match status" value="1"/>
</dbReference>
<dbReference type="NCBIfam" id="NF005734">
    <property type="entry name" value="PRK07559.1"/>
    <property type="match status" value="1"/>
</dbReference>
<dbReference type="PANTHER" id="PTHR42680:SF3">
    <property type="entry name" value="DCTP DEAMINASE"/>
    <property type="match status" value="1"/>
</dbReference>
<evidence type="ECO:0000313" key="3">
    <source>
        <dbReference type="EMBL" id="VAV88014.1"/>
    </source>
</evidence>
<name>A0A3B0R3G3_9ZZZZ</name>
<dbReference type="GO" id="GO:0008829">
    <property type="term" value="F:dCTP deaminase activity"/>
    <property type="evidence" value="ECO:0007669"/>
    <property type="project" value="UniProtKB-EC"/>
</dbReference>
<dbReference type="InterPro" id="IPR053811">
    <property type="entry name" value="DCD_C"/>
</dbReference>
<dbReference type="EC" id="3.5.4.13" evidence="3"/>
<protein>
    <submittedName>
        <fullName evidence="3">Deoxycytidine triphosphate deaminase</fullName>
        <ecNumber evidence="3">3.5.4.13</ecNumber>
    </submittedName>
</protein>
<evidence type="ECO:0000259" key="1">
    <source>
        <dbReference type="Pfam" id="PF06559"/>
    </source>
</evidence>
<dbReference type="InterPro" id="IPR010550">
    <property type="entry name" value="DCD_N"/>
</dbReference>
<dbReference type="AlphaFoldDB" id="A0A3B0R3G3"/>
<dbReference type="Gene3D" id="2.70.40.10">
    <property type="match status" value="2"/>
</dbReference>
<keyword evidence="3" id="KW-0378">Hydrolase</keyword>
<dbReference type="SUPFAM" id="SSF51283">
    <property type="entry name" value="dUTPase-like"/>
    <property type="match status" value="2"/>
</dbReference>
<dbReference type="GO" id="GO:0009394">
    <property type="term" value="P:2'-deoxyribonucleotide metabolic process"/>
    <property type="evidence" value="ECO:0007669"/>
    <property type="project" value="InterPro"/>
</dbReference>
<evidence type="ECO:0000259" key="2">
    <source>
        <dbReference type="Pfam" id="PF22569"/>
    </source>
</evidence>
<proteinExistence type="predicted"/>
<accession>A0A3B0R3G3</accession>
<reference evidence="3" key="1">
    <citation type="submission" date="2018-06" db="EMBL/GenBank/DDBJ databases">
        <authorList>
            <person name="Zhirakovskaya E."/>
        </authorList>
    </citation>
    <scope>NUCLEOTIDE SEQUENCE</scope>
</reference>